<dbReference type="FunFam" id="1.10.150.20:FF:000009">
    <property type="entry name" value="Flap endonuclease 1"/>
    <property type="match status" value="1"/>
</dbReference>
<evidence type="ECO:0000256" key="7">
    <source>
        <dbReference type="ARBA" id="ARBA00022763"/>
    </source>
</evidence>
<dbReference type="Pfam" id="PF00867">
    <property type="entry name" value="XPG_I"/>
    <property type="match status" value="1"/>
</dbReference>
<keyword evidence="13" id="KW-0539">Nucleus</keyword>
<dbReference type="GO" id="GO:0006260">
    <property type="term" value="P:DNA replication"/>
    <property type="evidence" value="ECO:0007669"/>
    <property type="project" value="UniProtKB-KW"/>
</dbReference>
<name>A0A1X0RFL4_RHIZD</name>
<dbReference type="GO" id="GO:0006281">
    <property type="term" value="P:DNA repair"/>
    <property type="evidence" value="ECO:0007669"/>
    <property type="project" value="UniProtKB-KW"/>
</dbReference>
<dbReference type="GO" id="GO:0008409">
    <property type="term" value="F:5'-3' exonuclease activity"/>
    <property type="evidence" value="ECO:0007669"/>
    <property type="project" value="TreeGrafter"/>
</dbReference>
<keyword evidence="4" id="KW-0540">Nuclease</keyword>
<dbReference type="SUPFAM" id="SSF47807">
    <property type="entry name" value="5' to 3' exonuclease, C-terminal subdomain"/>
    <property type="match status" value="1"/>
</dbReference>
<keyword evidence="7" id="KW-0227">DNA damage</keyword>
<dbReference type="GO" id="GO:0046872">
    <property type="term" value="F:metal ion binding"/>
    <property type="evidence" value="ECO:0007669"/>
    <property type="project" value="UniProtKB-KW"/>
</dbReference>
<keyword evidence="11" id="KW-0496">Mitochondrion</keyword>
<keyword evidence="12" id="KW-0234">DNA repair</keyword>
<evidence type="ECO:0000256" key="14">
    <source>
        <dbReference type="ARBA" id="ARBA00034726"/>
    </source>
</evidence>
<dbReference type="GO" id="GO:0003677">
    <property type="term" value="F:DNA binding"/>
    <property type="evidence" value="ECO:0007669"/>
    <property type="project" value="InterPro"/>
</dbReference>
<dbReference type="InterPro" id="IPR008918">
    <property type="entry name" value="HhH2"/>
</dbReference>
<dbReference type="Gene3D" id="1.10.150.20">
    <property type="entry name" value="5' to 3' exonuclease, C-terminal subdomain"/>
    <property type="match status" value="1"/>
</dbReference>
<evidence type="ECO:0000256" key="6">
    <source>
        <dbReference type="ARBA" id="ARBA00022759"/>
    </source>
</evidence>
<feature type="domain" description="XPG-I" evidence="15">
    <location>
        <begin position="251"/>
        <end position="321"/>
    </location>
</feature>
<organism evidence="17">
    <name type="scientific">Rhizopus microsporus var. microsporus</name>
    <dbReference type="NCBI Taxonomy" id="86635"/>
    <lineage>
        <taxon>Eukaryota</taxon>
        <taxon>Fungi</taxon>
        <taxon>Fungi incertae sedis</taxon>
        <taxon>Mucoromycota</taxon>
        <taxon>Mucoromycotina</taxon>
        <taxon>Mucoromycetes</taxon>
        <taxon>Mucorales</taxon>
        <taxon>Mucorineae</taxon>
        <taxon>Rhizopodaceae</taxon>
        <taxon>Rhizopus</taxon>
    </lineage>
</organism>
<dbReference type="InterPro" id="IPR029060">
    <property type="entry name" value="PIN-like_dom_sf"/>
</dbReference>
<comment type="similarity">
    <text evidence="14">Belongs to the XPG/RAD2 endonuclease family. FEN1 subfamily.</text>
</comment>
<keyword evidence="2" id="KW-0597">Phosphoprotein</keyword>
<dbReference type="PANTHER" id="PTHR11081">
    <property type="entry name" value="FLAP ENDONUCLEASE FAMILY MEMBER"/>
    <property type="match status" value="1"/>
</dbReference>
<dbReference type="Gene3D" id="3.40.50.1010">
    <property type="entry name" value="5'-nuclease"/>
    <property type="match status" value="2"/>
</dbReference>
<dbReference type="SMART" id="SM00484">
    <property type="entry name" value="XPGI"/>
    <property type="match status" value="1"/>
</dbReference>
<evidence type="ECO:0000256" key="11">
    <source>
        <dbReference type="ARBA" id="ARBA00023128"/>
    </source>
</evidence>
<keyword evidence="9" id="KW-0269">Exonuclease</keyword>
<evidence type="ECO:0000256" key="2">
    <source>
        <dbReference type="ARBA" id="ARBA00022553"/>
    </source>
</evidence>
<dbReference type="PRINTS" id="PR00853">
    <property type="entry name" value="XPGRADSUPER"/>
</dbReference>
<dbReference type="InterPro" id="IPR006084">
    <property type="entry name" value="XPG/Rad2"/>
</dbReference>
<dbReference type="AlphaFoldDB" id="A0A1X0RFL4"/>
<accession>A0A1X0RFL4</accession>
<keyword evidence="5" id="KW-0479">Metal-binding</keyword>
<evidence type="ECO:0000256" key="10">
    <source>
        <dbReference type="ARBA" id="ARBA00022842"/>
    </source>
</evidence>
<evidence type="ECO:0000256" key="5">
    <source>
        <dbReference type="ARBA" id="ARBA00022723"/>
    </source>
</evidence>
<evidence type="ECO:0000256" key="13">
    <source>
        <dbReference type="ARBA" id="ARBA00023242"/>
    </source>
</evidence>
<dbReference type="GO" id="GO:0017108">
    <property type="term" value="F:5'-flap endonuclease activity"/>
    <property type="evidence" value="ECO:0007669"/>
    <property type="project" value="TreeGrafter"/>
</dbReference>
<evidence type="ECO:0000313" key="17">
    <source>
        <dbReference type="EMBL" id="ORE10812.1"/>
    </source>
</evidence>
<dbReference type="InterPro" id="IPR006086">
    <property type="entry name" value="XPG-I_dom"/>
</dbReference>
<dbReference type="SUPFAM" id="SSF88723">
    <property type="entry name" value="PIN domain-like"/>
    <property type="match status" value="1"/>
</dbReference>
<evidence type="ECO:0000256" key="4">
    <source>
        <dbReference type="ARBA" id="ARBA00022722"/>
    </source>
</evidence>
<dbReference type="PANTHER" id="PTHR11081:SF9">
    <property type="entry name" value="FLAP ENDONUCLEASE 1"/>
    <property type="match status" value="1"/>
</dbReference>
<evidence type="ECO:0000256" key="8">
    <source>
        <dbReference type="ARBA" id="ARBA00022801"/>
    </source>
</evidence>
<evidence type="ECO:0000256" key="1">
    <source>
        <dbReference type="ARBA" id="ARBA00001946"/>
    </source>
</evidence>
<dbReference type="InterPro" id="IPR006085">
    <property type="entry name" value="XPG_DNA_repair_N"/>
</dbReference>
<protein>
    <submittedName>
        <fullName evidence="17">PIN domain-like protein</fullName>
    </submittedName>
</protein>
<dbReference type="VEuPathDB" id="FungiDB:BCV72DRAFT_301559"/>
<sequence length="469" mass="53784">MGVNGLTGILRRFAPNSIRQISPSLFAKQTIAVDASCHLNKFVYGDEPHPYKHIYGFYLLSRFFDMNNINPIFVFDGSKRLEAKRLEHEKRERQRSKVKHTLLFEQEQAARLDAWLEITEDMVRRIPNDQASFILTELGDSLSEMDHAVSDHGVSPEVEQAIIANKLSHVAQDLREAVIQVQDTEKYTRTARQLASREKNLVTEMLINRLRDVKSSLESLSDDNQINRQSLEKRSVRITQALRKECQEFLECLGYICFSCDNHEAEAMCAHLGKAKRTTATISEDLDTLAFGDTPLLRYFFSRTQSVLYIDPVIARQELKLSRDSFLDFCILCGTDFSGTIQGIGPIRALQYIQKYKSIENILGKLDEINPKYAPQKSFDYKLARRVFNSLPPIPEDDLVYERPRTNQSEIEDLLRYYEIDTVEADVKVKTAIVRQNITQPNEWGADPFSVNTFNNTLLTIDNNSLGIN</sequence>
<dbReference type="InterPro" id="IPR036279">
    <property type="entry name" value="5-3_exonuclease_C_sf"/>
</dbReference>
<proteinExistence type="inferred from homology"/>
<evidence type="ECO:0000256" key="3">
    <source>
        <dbReference type="ARBA" id="ARBA00022705"/>
    </source>
</evidence>
<dbReference type="Pfam" id="PF00752">
    <property type="entry name" value="XPG_N"/>
    <property type="match status" value="1"/>
</dbReference>
<dbReference type="Proteomes" id="UP000242414">
    <property type="component" value="Unassembled WGS sequence"/>
</dbReference>
<keyword evidence="3" id="KW-0235">DNA replication</keyword>
<dbReference type="SMART" id="SM00279">
    <property type="entry name" value="HhH2"/>
    <property type="match status" value="1"/>
</dbReference>
<feature type="domain" description="XPG N-terminal" evidence="16">
    <location>
        <begin position="1"/>
        <end position="98"/>
    </location>
</feature>
<comment type="cofactor">
    <cofactor evidence="1">
        <name>Mg(2+)</name>
        <dbReference type="ChEBI" id="CHEBI:18420"/>
    </cofactor>
</comment>
<keyword evidence="6" id="KW-0255">Endonuclease</keyword>
<dbReference type="SMART" id="SM00485">
    <property type="entry name" value="XPGN"/>
    <property type="match status" value="1"/>
</dbReference>
<dbReference type="EMBL" id="KV921862">
    <property type="protein sequence ID" value="ORE10812.1"/>
    <property type="molecule type" value="Genomic_DNA"/>
</dbReference>
<keyword evidence="8" id="KW-0378">Hydrolase</keyword>
<keyword evidence="10" id="KW-0460">Magnesium</keyword>
<evidence type="ECO:0000256" key="12">
    <source>
        <dbReference type="ARBA" id="ARBA00023204"/>
    </source>
</evidence>
<gene>
    <name evidence="17" type="ORF">BCV72DRAFT_301559</name>
</gene>
<dbReference type="OrthoDB" id="31113at2759"/>
<evidence type="ECO:0000259" key="16">
    <source>
        <dbReference type="SMART" id="SM00485"/>
    </source>
</evidence>
<evidence type="ECO:0000256" key="9">
    <source>
        <dbReference type="ARBA" id="ARBA00022839"/>
    </source>
</evidence>
<evidence type="ECO:0000259" key="15">
    <source>
        <dbReference type="SMART" id="SM00484"/>
    </source>
</evidence>
<reference evidence="17" key="1">
    <citation type="journal article" date="2016" name="Proc. Natl. Acad. Sci. U.S.A.">
        <title>Lipid metabolic changes in an early divergent fungus govern the establishment of a mutualistic symbiosis with endobacteria.</title>
        <authorList>
            <person name="Lastovetsky O.A."/>
            <person name="Gaspar M.L."/>
            <person name="Mondo S.J."/>
            <person name="LaButti K.M."/>
            <person name="Sandor L."/>
            <person name="Grigoriev I.V."/>
            <person name="Henry S.A."/>
            <person name="Pawlowska T.E."/>
        </authorList>
    </citation>
    <scope>NUCLEOTIDE SEQUENCE [LARGE SCALE GENOMIC DNA]</scope>
    <source>
        <strain evidence="17">ATCC 52814</strain>
    </source>
</reference>